<organism evidence="1 2">
    <name type="scientific">Nonlabens ulvanivorans</name>
    <name type="common">Persicivirga ulvanivorans</name>
    <dbReference type="NCBI Taxonomy" id="906888"/>
    <lineage>
        <taxon>Bacteria</taxon>
        <taxon>Pseudomonadati</taxon>
        <taxon>Bacteroidota</taxon>
        <taxon>Flavobacteriia</taxon>
        <taxon>Flavobacteriales</taxon>
        <taxon>Flavobacteriaceae</taxon>
        <taxon>Nonlabens</taxon>
    </lineage>
</organism>
<dbReference type="AlphaFoldDB" id="A0A081DBG3"/>
<protein>
    <submittedName>
        <fullName evidence="1">Uncharacterized protein</fullName>
    </submittedName>
</protein>
<sequence>MFKFLKRLFETPSGDYGSLMDSRDPEVHLSQTTINTIVEALRPILLPAMIIEQSVLENDKLPQLPAGSIWPTNKKDKPLHYQGTISSNEFKVVIFQHEDGLKKDHTNLQYFYFKKNQWHELEELSPTDSNLVSDQRYKQSNINSLPIWEEIIHRYPEIHKLIVKLAPNHPWTLYKRAKKILCDKKITQQINGYPQWMINDIDFRKIKELTFLFQIEDLNHSVVHYYFTDGKEIQQFIQRQ</sequence>
<evidence type="ECO:0000313" key="2">
    <source>
        <dbReference type="Proteomes" id="UP000028980"/>
    </source>
</evidence>
<dbReference type="EMBL" id="BBLG01000003">
    <property type="protein sequence ID" value="GAK76259.1"/>
    <property type="molecule type" value="Genomic_DNA"/>
</dbReference>
<name>A0A081DBG3_NONUL</name>
<comment type="caution">
    <text evidence="1">The sequence shown here is derived from an EMBL/GenBank/DDBJ whole genome shotgun (WGS) entry which is preliminary data.</text>
</comment>
<proteinExistence type="predicted"/>
<dbReference type="Proteomes" id="UP000028980">
    <property type="component" value="Unassembled WGS sequence"/>
</dbReference>
<evidence type="ECO:0000313" key="1">
    <source>
        <dbReference type="EMBL" id="GAK76259.1"/>
    </source>
</evidence>
<reference evidence="1 2" key="1">
    <citation type="journal article" date="2014" name="Genome Announc.">
        <title>Draft Genome Sequences of Marine Flavobacterium Nonlabens Strains NR17, NR24, NR27, NR32, NR33, and Ara13.</title>
        <authorList>
            <person name="Nakanishi M."/>
            <person name="Meirelles P."/>
            <person name="Suzuki R."/>
            <person name="Takatani N."/>
            <person name="Mino S."/>
            <person name="Suda W."/>
            <person name="Oshima K."/>
            <person name="Hattori M."/>
            <person name="Ohkuma M."/>
            <person name="Hosokawa M."/>
            <person name="Miyashita K."/>
            <person name="Thompson F.L."/>
            <person name="Niwa A."/>
            <person name="Sawabe T."/>
            <person name="Sawabe T."/>
        </authorList>
    </citation>
    <scope>NUCLEOTIDE SEQUENCE [LARGE SCALE GENOMIC DNA]</scope>
    <source>
        <strain evidence="2">JCM19296</strain>
    </source>
</reference>
<gene>
    <name evidence="1" type="ORF">JCM19296_1856</name>
</gene>
<accession>A0A081DBG3</accession>